<evidence type="ECO:0000313" key="1">
    <source>
        <dbReference type="EMBL" id="STZ01668.1"/>
    </source>
</evidence>
<name>A0A378QLL8_9GAMM</name>
<protein>
    <submittedName>
        <fullName evidence="1">Uncharacterized protein</fullName>
    </submittedName>
</protein>
<sequence>MFLTEPDDMFKQGVVLPCRRAVVDVADVYVLVADVELYEKFEGSWVLHLGVGSSLGCSVNLLIN</sequence>
<proteinExistence type="predicted"/>
<reference evidence="1 2" key="1">
    <citation type="submission" date="2018-06" db="EMBL/GenBank/DDBJ databases">
        <authorList>
            <consortium name="Pathogen Informatics"/>
            <person name="Doyle S."/>
        </authorList>
    </citation>
    <scope>NUCLEOTIDE SEQUENCE [LARGE SCALE GENOMIC DNA]</scope>
    <source>
        <strain evidence="1 2">NCTC11091</strain>
    </source>
</reference>
<evidence type="ECO:0000313" key="2">
    <source>
        <dbReference type="Proteomes" id="UP000255193"/>
    </source>
</evidence>
<dbReference type="AlphaFoldDB" id="A0A378QLL8"/>
<dbReference type="EMBL" id="UGQA01000005">
    <property type="protein sequence ID" value="STZ01668.1"/>
    <property type="molecule type" value="Genomic_DNA"/>
</dbReference>
<accession>A0A378QLL8</accession>
<gene>
    <name evidence="1" type="ORF">NCTC11091_02140</name>
</gene>
<dbReference type="Proteomes" id="UP000255193">
    <property type="component" value="Unassembled WGS sequence"/>
</dbReference>
<organism evidence="1 2">
    <name type="scientific">Faucicola atlantae</name>
    <dbReference type="NCBI Taxonomy" id="34059"/>
    <lineage>
        <taxon>Bacteria</taxon>
        <taxon>Pseudomonadati</taxon>
        <taxon>Pseudomonadota</taxon>
        <taxon>Gammaproteobacteria</taxon>
        <taxon>Moraxellales</taxon>
        <taxon>Moraxellaceae</taxon>
        <taxon>Faucicola</taxon>
    </lineage>
</organism>